<dbReference type="EMBL" id="JABWDY010013699">
    <property type="protein sequence ID" value="KAF5198128.1"/>
    <property type="molecule type" value="Genomic_DNA"/>
</dbReference>
<dbReference type="Pfam" id="PF01650">
    <property type="entry name" value="Peptidase_C13"/>
    <property type="match status" value="1"/>
</dbReference>
<dbReference type="AlphaFoldDB" id="A0A7J6WMC9"/>
<dbReference type="OrthoDB" id="991164at2759"/>
<sequence length="67" mass="7554">MPTDLNIYVTTLKADEDSWGTYCPGMKPPPPQEYTTCLANLLAYMDGRQNASSMVVCNPEKWWKPAI</sequence>
<organism evidence="2 3">
    <name type="scientific">Thalictrum thalictroides</name>
    <name type="common">Rue-anemone</name>
    <name type="synonym">Anemone thalictroides</name>
    <dbReference type="NCBI Taxonomy" id="46969"/>
    <lineage>
        <taxon>Eukaryota</taxon>
        <taxon>Viridiplantae</taxon>
        <taxon>Streptophyta</taxon>
        <taxon>Embryophyta</taxon>
        <taxon>Tracheophyta</taxon>
        <taxon>Spermatophyta</taxon>
        <taxon>Magnoliopsida</taxon>
        <taxon>Ranunculales</taxon>
        <taxon>Ranunculaceae</taxon>
        <taxon>Thalictroideae</taxon>
        <taxon>Thalictrum</taxon>
    </lineage>
</organism>
<dbReference type="GO" id="GO:0051603">
    <property type="term" value="P:proteolysis involved in protein catabolic process"/>
    <property type="evidence" value="ECO:0007669"/>
    <property type="project" value="TreeGrafter"/>
</dbReference>
<name>A0A7J6WMC9_THATH</name>
<dbReference type="Proteomes" id="UP000554482">
    <property type="component" value="Unassembled WGS sequence"/>
</dbReference>
<dbReference type="PANTHER" id="PTHR12000:SF42">
    <property type="entry name" value="LEGUMAIN"/>
    <property type="match status" value="1"/>
</dbReference>
<comment type="similarity">
    <text evidence="1">Belongs to the peptidase C13 family.</text>
</comment>
<accession>A0A7J6WMC9</accession>
<proteinExistence type="inferred from homology"/>
<comment type="caution">
    <text evidence="2">The sequence shown here is derived from an EMBL/GenBank/DDBJ whole genome shotgun (WGS) entry which is preliminary data.</text>
</comment>
<dbReference type="GO" id="GO:0005773">
    <property type="term" value="C:vacuole"/>
    <property type="evidence" value="ECO:0007669"/>
    <property type="project" value="GOC"/>
</dbReference>
<evidence type="ECO:0000313" key="3">
    <source>
        <dbReference type="Proteomes" id="UP000554482"/>
    </source>
</evidence>
<dbReference type="InterPro" id="IPR001096">
    <property type="entry name" value="Peptidase_C13"/>
</dbReference>
<reference evidence="2 3" key="1">
    <citation type="submission" date="2020-06" db="EMBL/GenBank/DDBJ databases">
        <title>Transcriptomic and genomic resources for Thalictrum thalictroides and T. hernandezii: Facilitating candidate gene discovery in an emerging model plant lineage.</title>
        <authorList>
            <person name="Arias T."/>
            <person name="Riano-Pachon D.M."/>
            <person name="Di Stilio V.S."/>
        </authorList>
    </citation>
    <scope>NUCLEOTIDE SEQUENCE [LARGE SCALE GENOMIC DNA]</scope>
    <source>
        <strain evidence="3">cv. WT478/WT964</strain>
        <tissue evidence="2">Leaves</tissue>
    </source>
</reference>
<dbReference type="GO" id="GO:0006624">
    <property type="term" value="P:vacuolar protein processing"/>
    <property type="evidence" value="ECO:0007669"/>
    <property type="project" value="TreeGrafter"/>
</dbReference>
<keyword evidence="3" id="KW-1185">Reference proteome</keyword>
<dbReference type="GO" id="GO:0004197">
    <property type="term" value="F:cysteine-type endopeptidase activity"/>
    <property type="evidence" value="ECO:0007669"/>
    <property type="project" value="TreeGrafter"/>
</dbReference>
<dbReference type="PANTHER" id="PTHR12000">
    <property type="entry name" value="HEMOGLOBINASE FAMILY MEMBER"/>
    <property type="match status" value="1"/>
</dbReference>
<dbReference type="Gene3D" id="3.40.50.1460">
    <property type="match status" value="1"/>
</dbReference>
<evidence type="ECO:0000256" key="1">
    <source>
        <dbReference type="ARBA" id="ARBA00009941"/>
    </source>
</evidence>
<gene>
    <name evidence="2" type="ORF">FRX31_012285</name>
</gene>
<evidence type="ECO:0000313" key="2">
    <source>
        <dbReference type="EMBL" id="KAF5198128.1"/>
    </source>
</evidence>
<protein>
    <submittedName>
        <fullName evidence="2">Uncharacterized protein</fullName>
    </submittedName>
</protein>